<evidence type="ECO:0000313" key="2">
    <source>
        <dbReference type="Proteomes" id="UP001596237"/>
    </source>
</evidence>
<name>A0ABW1WR75_9HYPH</name>
<reference evidence="2" key="1">
    <citation type="journal article" date="2019" name="Int. J. Syst. Evol. Microbiol.">
        <title>The Global Catalogue of Microorganisms (GCM) 10K type strain sequencing project: providing services to taxonomists for standard genome sequencing and annotation.</title>
        <authorList>
            <consortium name="The Broad Institute Genomics Platform"/>
            <consortium name="The Broad Institute Genome Sequencing Center for Infectious Disease"/>
            <person name="Wu L."/>
            <person name="Ma J."/>
        </authorList>
    </citation>
    <scope>NUCLEOTIDE SEQUENCE [LARGE SCALE GENOMIC DNA]</scope>
    <source>
        <strain evidence="2">CCUG 36916</strain>
    </source>
</reference>
<dbReference type="SUPFAM" id="SSF46785">
    <property type="entry name" value="Winged helix' DNA-binding domain"/>
    <property type="match status" value="1"/>
</dbReference>
<dbReference type="Gene3D" id="1.10.10.10">
    <property type="entry name" value="Winged helix-like DNA-binding domain superfamily/Winged helix DNA-binding domain"/>
    <property type="match status" value="1"/>
</dbReference>
<dbReference type="EMBL" id="JBHSTT010000037">
    <property type="protein sequence ID" value="MFC6389927.1"/>
    <property type="molecule type" value="Genomic_DNA"/>
</dbReference>
<dbReference type="RefSeq" id="WP_192284228.1">
    <property type="nucleotide sequence ID" value="NZ_JBHSTT010000037.1"/>
</dbReference>
<sequence>MAKDDDGMREAVSAFMVANQAVKEANLDEKLSPIQMVLLQFLALLKPGATPGEIGAEYEMDSAHCAKVLKTLKDGGYIHPVADAKDGRVKHYYNTLKGSRVASAALEKRGHAIPAEDLPHVVVSAPKIRGS</sequence>
<accession>A0ABW1WR75</accession>
<comment type="caution">
    <text evidence="1">The sequence shown here is derived from an EMBL/GenBank/DDBJ whole genome shotgun (WGS) entry which is preliminary data.</text>
</comment>
<keyword evidence="2" id="KW-1185">Reference proteome</keyword>
<dbReference type="Proteomes" id="UP001596237">
    <property type="component" value="Unassembled WGS sequence"/>
</dbReference>
<protein>
    <submittedName>
        <fullName evidence="1">MarR family transcriptional regulator</fullName>
    </submittedName>
</protein>
<dbReference type="InterPro" id="IPR036390">
    <property type="entry name" value="WH_DNA-bd_sf"/>
</dbReference>
<dbReference type="InterPro" id="IPR036388">
    <property type="entry name" value="WH-like_DNA-bd_sf"/>
</dbReference>
<organism evidence="1 2">
    <name type="scientific">Methylorubrum zatmanii</name>
    <dbReference type="NCBI Taxonomy" id="29429"/>
    <lineage>
        <taxon>Bacteria</taxon>
        <taxon>Pseudomonadati</taxon>
        <taxon>Pseudomonadota</taxon>
        <taxon>Alphaproteobacteria</taxon>
        <taxon>Hyphomicrobiales</taxon>
        <taxon>Methylobacteriaceae</taxon>
        <taxon>Methylorubrum</taxon>
    </lineage>
</organism>
<proteinExistence type="predicted"/>
<evidence type="ECO:0000313" key="1">
    <source>
        <dbReference type="EMBL" id="MFC6389927.1"/>
    </source>
</evidence>
<gene>
    <name evidence="1" type="ORF">ACFQDP_11380</name>
</gene>